<dbReference type="OrthoDB" id="2248780at2"/>
<dbReference type="InterPro" id="IPR013325">
    <property type="entry name" value="RNA_pol_sigma_r2"/>
</dbReference>
<accession>A0A0R1XJV6</accession>
<dbReference type="InterPro" id="IPR013324">
    <property type="entry name" value="RNA_pol_sigma_r3/r4-like"/>
</dbReference>
<sequence>MNCEKITSGLNFLVSDKRITVVYGALKRLHVSYYSTCYDDLFQEGCLAFGEAFAAYPGCPQLDDRFMAYAYQRIYWRLLDILQQSNQHTQQVALSDADQDPVELVVDPRPACEEQHLINADYFTTLAAHCSFNQRRYLNAKLNRQWSDKEIADHYKVSPSAVHQWKTGLIAKARRLSYNGNEFEVRK</sequence>
<evidence type="ECO:0000313" key="2">
    <source>
        <dbReference type="Proteomes" id="UP000051412"/>
    </source>
</evidence>
<keyword evidence="2" id="KW-1185">Reference proteome</keyword>
<protein>
    <submittedName>
        <fullName evidence="1">RNA polymerase sigma factor, sigma-70 family</fullName>
    </submittedName>
</protein>
<dbReference type="SUPFAM" id="SSF88946">
    <property type="entry name" value="Sigma2 domain of RNA polymerase sigma factors"/>
    <property type="match status" value="1"/>
</dbReference>
<dbReference type="SUPFAM" id="SSF88659">
    <property type="entry name" value="Sigma3 and sigma4 domains of RNA polymerase sigma factors"/>
    <property type="match status" value="1"/>
</dbReference>
<dbReference type="GO" id="GO:0006352">
    <property type="term" value="P:DNA-templated transcription initiation"/>
    <property type="evidence" value="ECO:0007669"/>
    <property type="project" value="InterPro"/>
</dbReference>
<dbReference type="PATRIC" id="fig|1423782.4.peg.744"/>
<evidence type="ECO:0000313" key="1">
    <source>
        <dbReference type="EMBL" id="KRM29997.1"/>
    </source>
</evidence>
<dbReference type="InterPro" id="IPR014284">
    <property type="entry name" value="RNA_pol_sigma-70_dom"/>
</dbReference>
<dbReference type="Gene3D" id="1.10.1740.10">
    <property type="match status" value="1"/>
</dbReference>
<dbReference type="STRING" id="1423782.FD32_GL000719"/>
<dbReference type="GO" id="GO:0003700">
    <property type="term" value="F:DNA-binding transcription factor activity"/>
    <property type="evidence" value="ECO:0007669"/>
    <property type="project" value="InterPro"/>
</dbReference>
<dbReference type="AlphaFoldDB" id="A0A0R1XJV6"/>
<reference evidence="1 2" key="1">
    <citation type="journal article" date="2015" name="Genome Announc.">
        <title>Expanding the biotechnology potential of lactobacilli through comparative genomics of 213 strains and associated genera.</title>
        <authorList>
            <person name="Sun Z."/>
            <person name="Harris H.M."/>
            <person name="McCann A."/>
            <person name="Guo C."/>
            <person name="Argimon S."/>
            <person name="Zhang W."/>
            <person name="Yang X."/>
            <person name="Jeffery I.B."/>
            <person name="Cooney J.C."/>
            <person name="Kagawa T.F."/>
            <person name="Liu W."/>
            <person name="Song Y."/>
            <person name="Salvetti E."/>
            <person name="Wrobel A."/>
            <person name="Rasinkangas P."/>
            <person name="Parkhill J."/>
            <person name="Rea M.C."/>
            <person name="O'Sullivan O."/>
            <person name="Ritari J."/>
            <person name="Douillard F.P."/>
            <person name="Paul Ross R."/>
            <person name="Yang R."/>
            <person name="Briner A.E."/>
            <person name="Felis G.E."/>
            <person name="de Vos W.M."/>
            <person name="Barrangou R."/>
            <person name="Klaenhammer T.R."/>
            <person name="Caufield P.W."/>
            <person name="Cui Y."/>
            <person name="Zhang H."/>
            <person name="O'Toole P.W."/>
        </authorList>
    </citation>
    <scope>NUCLEOTIDE SEQUENCE [LARGE SCALE GENOMIC DNA]</scope>
    <source>
        <strain evidence="1 2">DSM 6035</strain>
    </source>
</reference>
<name>A0A0R1XJV6_9LACO</name>
<dbReference type="NCBIfam" id="TIGR02937">
    <property type="entry name" value="sigma70-ECF"/>
    <property type="match status" value="1"/>
</dbReference>
<gene>
    <name evidence="1" type="ORF">FD32_GL000719</name>
</gene>
<comment type="caution">
    <text evidence="1">The sequence shown here is derived from an EMBL/GenBank/DDBJ whole genome shotgun (WGS) entry which is preliminary data.</text>
</comment>
<dbReference type="RefSeq" id="WP_047768587.1">
    <property type="nucleotide sequence ID" value="NZ_AZGM01000016.1"/>
</dbReference>
<organism evidence="1 2">
    <name type="scientific">Limosilactobacillus panis DSM 6035</name>
    <dbReference type="NCBI Taxonomy" id="1423782"/>
    <lineage>
        <taxon>Bacteria</taxon>
        <taxon>Bacillati</taxon>
        <taxon>Bacillota</taxon>
        <taxon>Bacilli</taxon>
        <taxon>Lactobacillales</taxon>
        <taxon>Lactobacillaceae</taxon>
        <taxon>Limosilactobacillus</taxon>
    </lineage>
</organism>
<dbReference type="EMBL" id="AZGM01000016">
    <property type="protein sequence ID" value="KRM29997.1"/>
    <property type="molecule type" value="Genomic_DNA"/>
</dbReference>
<dbReference type="Proteomes" id="UP000051412">
    <property type="component" value="Unassembled WGS sequence"/>
</dbReference>
<proteinExistence type="predicted"/>